<dbReference type="AlphaFoldDB" id="A0A0A9A2N3"/>
<proteinExistence type="predicted"/>
<sequence length="48" mass="5812">MEETSSKDKQKLPCLLLIRWGKRPYVVDLYWSSATNFIMIRETKFQLF</sequence>
<dbReference type="EMBL" id="GBRH01252539">
    <property type="protein sequence ID" value="JAD45356.1"/>
    <property type="molecule type" value="Transcribed_RNA"/>
</dbReference>
<reference evidence="1" key="1">
    <citation type="submission" date="2014-09" db="EMBL/GenBank/DDBJ databases">
        <authorList>
            <person name="Magalhaes I.L.F."/>
            <person name="Oliveira U."/>
            <person name="Santos F.R."/>
            <person name="Vidigal T.H.D.A."/>
            <person name="Brescovit A.D."/>
            <person name="Santos A.J."/>
        </authorList>
    </citation>
    <scope>NUCLEOTIDE SEQUENCE</scope>
    <source>
        <tissue evidence="1">Shoot tissue taken approximately 20 cm above the soil surface</tissue>
    </source>
</reference>
<accession>A0A0A9A2N3</accession>
<reference evidence="1" key="2">
    <citation type="journal article" date="2015" name="Data Brief">
        <title>Shoot transcriptome of the giant reed, Arundo donax.</title>
        <authorList>
            <person name="Barrero R.A."/>
            <person name="Guerrero F.D."/>
            <person name="Moolhuijzen P."/>
            <person name="Goolsby J.A."/>
            <person name="Tidwell J."/>
            <person name="Bellgard S.E."/>
            <person name="Bellgard M.I."/>
        </authorList>
    </citation>
    <scope>NUCLEOTIDE SEQUENCE</scope>
    <source>
        <tissue evidence="1">Shoot tissue taken approximately 20 cm above the soil surface</tissue>
    </source>
</reference>
<organism evidence="1">
    <name type="scientific">Arundo donax</name>
    <name type="common">Giant reed</name>
    <name type="synonym">Donax arundinaceus</name>
    <dbReference type="NCBI Taxonomy" id="35708"/>
    <lineage>
        <taxon>Eukaryota</taxon>
        <taxon>Viridiplantae</taxon>
        <taxon>Streptophyta</taxon>
        <taxon>Embryophyta</taxon>
        <taxon>Tracheophyta</taxon>
        <taxon>Spermatophyta</taxon>
        <taxon>Magnoliopsida</taxon>
        <taxon>Liliopsida</taxon>
        <taxon>Poales</taxon>
        <taxon>Poaceae</taxon>
        <taxon>PACMAD clade</taxon>
        <taxon>Arundinoideae</taxon>
        <taxon>Arundineae</taxon>
        <taxon>Arundo</taxon>
    </lineage>
</organism>
<name>A0A0A9A2N3_ARUDO</name>
<protein>
    <submittedName>
        <fullName evidence="1">Uncharacterized protein</fullName>
    </submittedName>
</protein>
<evidence type="ECO:0000313" key="1">
    <source>
        <dbReference type="EMBL" id="JAD45356.1"/>
    </source>
</evidence>